<sequence>MRPRWRGPPDRDPSPWKPITTVLVVILMIAFIPYMGRGPQHVMVYKRRSVSLPLVPLLLIPVVIFLLAQWLSGDGTGAAPWHPLAYRPSSRRVYPSSSFGRSSSSYPWESSSRRPLFNPRDPMMEWQHLQRQSRRWPWTSRPFAEPPTAYRHWG</sequence>
<name>A0ACB8HN83_9BRYO</name>
<accession>A0ACB8HN83</accession>
<protein>
    <submittedName>
        <fullName evidence="1">Uncharacterized protein</fullName>
    </submittedName>
</protein>
<organism evidence="1 2">
    <name type="scientific">Sphagnum magellanicum</name>
    <dbReference type="NCBI Taxonomy" id="128215"/>
    <lineage>
        <taxon>Eukaryota</taxon>
        <taxon>Viridiplantae</taxon>
        <taxon>Streptophyta</taxon>
        <taxon>Embryophyta</taxon>
        <taxon>Bryophyta</taxon>
        <taxon>Sphagnophytina</taxon>
        <taxon>Sphagnopsida</taxon>
        <taxon>Sphagnales</taxon>
        <taxon>Sphagnaceae</taxon>
        <taxon>Sphagnum</taxon>
    </lineage>
</organism>
<evidence type="ECO:0000313" key="1">
    <source>
        <dbReference type="EMBL" id="KAH9557689.1"/>
    </source>
</evidence>
<keyword evidence="2" id="KW-1185">Reference proteome</keyword>
<proteinExistence type="predicted"/>
<evidence type="ECO:0000313" key="2">
    <source>
        <dbReference type="Proteomes" id="UP000828922"/>
    </source>
</evidence>
<reference evidence="2" key="1">
    <citation type="journal article" date="2022" name="New Phytol.">
        <title>Phylogenomic structure and speciation in an emerging model: the Sphagnum magellanicum complex (Bryophyta).</title>
        <authorList>
            <person name="Shaw A.J."/>
            <person name="Piatkowski B."/>
            <person name="Duffy A.M."/>
            <person name="Aguero B."/>
            <person name="Imwattana K."/>
            <person name="Nieto-Lugilde M."/>
            <person name="Healey A."/>
            <person name="Weston D.J."/>
            <person name="Patel M.N."/>
            <person name="Schmutz J."/>
            <person name="Grimwood J."/>
            <person name="Yavitt J.B."/>
            <person name="Hassel K."/>
            <person name="Stenoien H.K."/>
            <person name="Flatberg K.I."/>
            <person name="Bickford C.P."/>
            <person name="Hicks K.A."/>
        </authorList>
    </citation>
    <scope>NUCLEOTIDE SEQUENCE [LARGE SCALE GENOMIC DNA]</scope>
</reference>
<gene>
    <name evidence="1" type="ORF">CY35_07G098200</name>
</gene>
<comment type="caution">
    <text evidence="1">The sequence shown here is derived from an EMBL/GenBank/DDBJ whole genome shotgun (WGS) entry which is preliminary data.</text>
</comment>
<dbReference type="Proteomes" id="UP000828922">
    <property type="component" value="Linkage Group LG07"/>
</dbReference>
<dbReference type="EMBL" id="CM038913">
    <property type="protein sequence ID" value="KAH9557689.1"/>
    <property type="molecule type" value="Genomic_DNA"/>
</dbReference>